<gene>
    <name evidence="7" type="ORF">H072_11118</name>
</gene>
<feature type="region of interest" description="Disordered" evidence="5">
    <location>
        <begin position="456"/>
        <end position="482"/>
    </location>
</feature>
<name>S8A2W2_DACHA</name>
<dbReference type="EMBL" id="AQGS01001127">
    <property type="protein sequence ID" value="EPS35496.1"/>
    <property type="molecule type" value="Genomic_DNA"/>
</dbReference>
<comment type="caution">
    <text evidence="7">The sequence shown here is derived from an EMBL/GenBank/DDBJ whole genome shotgun (WGS) entry which is preliminary data.</text>
</comment>
<feature type="compositionally biased region" description="Polar residues" evidence="5">
    <location>
        <begin position="456"/>
        <end position="481"/>
    </location>
</feature>
<sequence length="530" mass="59420">MAFHHNFNPVHYERDNPIGHCAFYDQNSEYICDVCKSHNFSGGVYHCSTCLNGDFDMCEGCKFQGRTCFCGQASSMAHLKIIPGKERRYFNSPAAATDELDSEDLAAMTLSELIPGDTRPKPHLDNPELFPYYEKYIAYTDTHRNPSYDTFLCENEADYAAWEKEPYKTQRDSHESKASHYSELTNEILHFVKYSARSGTKGWEYQTSDGEVCDLLDLAMGTIVKMEEAYVDVSNMTDEMNKQWASKEIVGARNVGNMQHMTACEEWYVKAVTEEAASYHKQKYERTSDILKQVELIIKKAQTLEKFAFDSLVAKLNAEVEAIRTGQAFTSTSDQRMRALEALEKHAEIKQKLENSLFNFRRAHISIYRIHSIKERPENEVSARTECDTLLAGSTEAKEDKLRGIMNEYDLKVSKSLLPAVSSVSAAAPLSSSSIGSAYNPQVTALSQGLNTVPSSNSGYTAGQQSAQVISNPSSSSTGVTNPPRFQMPLSYYSNMLAQQHVTNMNIINNIGGGDTTYSFVNPTTGLKYW</sequence>
<evidence type="ECO:0000256" key="2">
    <source>
        <dbReference type="ARBA" id="ARBA00022771"/>
    </source>
</evidence>
<proteinExistence type="predicted"/>
<accession>S8A2W2</accession>
<dbReference type="InterPro" id="IPR000433">
    <property type="entry name" value="Znf_ZZ"/>
</dbReference>
<dbReference type="InterPro" id="IPR043145">
    <property type="entry name" value="Znf_ZZ_sf"/>
</dbReference>
<dbReference type="OMA" id="YTDTHRN"/>
<evidence type="ECO:0000313" key="7">
    <source>
        <dbReference type="EMBL" id="EPS35496.1"/>
    </source>
</evidence>
<reference evidence="7 8" key="1">
    <citation type="journal article" date="2013" name="PLoS Genet.">
        <title>Genomic mechanisms accounting for the adaptation to parasitism in nematode-trapping fungi.</title>
        <authorList>
            <person name="Meerupati T."/>
            <person name="Andersson K.M."/>
            <person name="Friman E."/>
            <person name="Kumar D."/>
            <person name="Tunlid A."/>
            <person name="Ahren D."/>
        </authorList>
    </citation>
    <scope>NUCLEOTIDE SEQUENCE [LARGE SCALE GENOMIC DNA]</scope>
    <source>
        <strain evidence="7 8">CBS 200.50</strain>
    </source>
</reference>
<dbReference type="OrthoDB" id="5151592at2759"/>
<keyword evidence="8" id="KW-1185">Reference proteome</keyword>
<feature type="domain" description="ZZ-type" evidence="6">
    <location>
        <begin position="27"/>
        <end position="87"/>
    </location>
</feature>
<protein>
    <recommendedName>
        <fullName evidence="6">ZZ-type domain-containing protein</fullName>
    </recommendedName>
</protein>
<evidence type="ECO:0000256" key="3">
    <source>
        <dbReference type="ARBA" id="ARBA00022833"/>
    </source>
</evidence>
<dbReference type="AlphaFoldDB" id="S8A2W2"/>
<evidence type="ECO:0000256" key="5">
    <source>
        <dbReference type="SAM" id="MobiDB-lite"/>
    </source>
</evidence>
<organism evidence="7 8">
    <name type="scientific">Dactylellina haptotyla (strain CBS 200.50)</name>
    <name type="common">Nematode-trapping fungus</name>
    <name type="synonym">Monacrosporium haptotylum</name>
    <dbReference type="NCBI Taxonomy" id="1284197"/>
    <lineage>
        <taxon>Eukaryota</taxon>
        <taxon>Fungi</taxon>
        <taxon>Dikarya</taxon>
        <taxon>Ascomycota</taxon>
        <taxon>Pezizomycotina</taxon>
        <taxon>Orbiliomycetes</taxon>
        <taxon>Orbiliales</taxon>
        <taxon>Orbiliaceae</taxon>
        <taxon>Dactylellina</taxon>
    </lineage>
</organism>
<reference evidence="8" key="2">
    <citation type="submission" date="2013-04" db="EMBL/GenBank/DDBJ databases">
        <title>Genomic mechanisms accounting for the adaptation to parasitism in nematode-trapping fungi.</title>
        <authorList>
            <person name="Ahren D.G."/>
        </authorList>
    </citation>
    <scope>NUCLEOTIDE SEQUENCE [LARGE SCALE GENOMIC DNA]</scope>
    <source>
        <strain evidence="8">CBS 200.50</strain>
    </source>
</reference>
<keyword evidence="3" id="KW-0862">Zinc</keyword>
<keyword evidence="2 4" id="KW-0863">Zinc-finger</keyword>
<dbReference type="Gene3D" id="3.30.60.90">
    <property type="match status" value="1"/>
</dbReference>
<keyword evidence="1" id="KW-0479">Metal-binding</keyword>
<dbReference type="Proteomes" id="UP000015100">
    <property type="component" value="Unassembled WGS sequence"/>
</dbReference>
<dbReference type="PROSITE" id="PS50135">
    <property type="entry name" value="ZF_ZZ_2"/>
    <property type="match status" value="1"/>
</dbReference>
<dbReference type="HOGENOM" id="CLU_510854_0_0_1"/>
<dbReference type="Pfam" id="PF00569">
    <property type="entry name" value="ZZ"/>
    <property type="match status" value="1"/>
</dbReference>
<evidence type="ECO:0000259" key="6">
    <source>
        <dbReference type="PROSITE" id="PS50135"/>
    </source>
</evidence>
<evidence type="ECO:0000256" key="1">
    <source>
        <dbReference type="ARBA" id="ARBA00022723"/>
    </source>
</evidence>
<evidence type="ECO:0000313" key="8">
    <source>
        <dbReference type="Proteomes" id="UP000015100"/>
    </source>
</evidence>
<dbReference type="SUPFAM" id="SSF57850">
    <property type="entry name" value="RING/U-box"/>
    <property type="match status" value="1"/>
</dbReference>
<evidence type="ECO:0000256" key="4">
    <source>
        <dbReference type="PROSITE-ProRule" id="PRU00228"/>
    </source>
</evidence>
<dbReference type="GO" id="GO:0008270">
    <property type="term" value="F:zinc ion binding"/>
    <property type="evidence" value="ECO:0007669"/>
    <property type="project" value="UniProtKB-KW"/>
</dbReference>